<dbReference type="InterPro" id="IPR000795">
    <property type="entry name" value="T_Tr_GTP-bd_dom"/>
</dbReference>
<reference evidence="4" key="1">
    <citation type="submission" date="2017-02" db="EMBL/GenBank/DDBJ databases">
        <title>Delving into the versatile metabolic prowess of the omnipresent phylum Bacteroidetes.</title>
        <authorList>
            <person name="Nobu M.K."/>
            <person name="Mei R."/>
            <person name="Narihiro T."/>
            <person name="Kuroda K."/>
            <person name="Liu W.-T."/>
        </authorList>
    </citation>
    <scope>NUCLEOTIDE SEQUENCE</scope>
    <source>
        <strain evidence="4">ADurb.Bin160</strain>
    </source>
</reference>
<dbReference type="PANTHER" id="PTHR43381">
    <property type="entry name" value="TRANSLATION INITIATION FACTOR IF-2-RELATED"/>
    <property type="match status" value="1"/>
</dbReference>
<accession>A0A1V5ZM80</accession>
<evidence type="ECO:0000259" key="3">
    <source>
        <dbReference type="Pfam" id="PF00009"/>
    </source>
</evidence>
<protein>
    <submittedName>
        <fullName evidence="4">Translation initiation factor IF-2</fullName>
    </submittedName>
</protein>
<dbReference type="Pfam" id="PF00009">
    <property type="entry name" value="GTP_EFTU"/>
    <property type="match status" value="1"/>
</dbReference>
<name>A0A1V5ZM80_9BACT</name>
<dbReference type="GO" id="GO:0005737">
    <property type="term" value="C:cytoplasm"/>
    <property type="evidence" value="ECO:0007669"/>
    <property type="project" value="TreeGrafter"/>
</dbReference>
<comment type="caution">
    <text evidence="4">The sequence shown here is derived from an EMBL/GenBank/DDBJ whole genome shotgun (WGS) entry which is preliminary data.</text>
</comment>
<dbReference type="InterPro" id="IPR027417">
    <property type="entry name" value="P-loop_NTPase"/>
</dbReference>
<keyword evidence="1" id="KW-0547">Nucleotide-binding</keyword>
<keyword evidence="4" id="KW-0396">Initiation factor</keyword>
<dbReference type="EMBL" id="MWDB01000021">
    <property type="protein sequence ID" value="OQB41211.1"/>
    <property type="molecule type" value="Genomic_DNA"/>
</dbReference>
<dbReference type="Proteomes" id="UP000485621">
    <property type="component" value="Unassembled WGS sequence"/>
</dbReference>
<dbReference type="GO" id="GO:0003743">
    <property type="term" value="F:translation initiation factor activity"/>
    <property type="evidence" value="ECO:0007669"/>
    <property type="project" value="UniProtKB-KW"/>
</dbReference>
<dbReference type="SUPFAM" id="SSF52540">
    <property type="entry name" value="P-loop containing nucleoside triphosphate hydrolases"/>
    <property type="match status" value="1"/>
</dbReference>
<evidence type="ECO:0000256" key="1">
    <source>
        <dbReference type="ARBA" id="ARBA00022741"/>
    </source>
</evidence>
<sequence>MIVVAADDSVMPQTIESINHAKSAGVPIIIAITKIDKEGKKNIEQIKTDLSANGITPEDWG</sequence>
<proteinExistence type="predicted"/>
<keyword evidence="2" id="KW-0342">GTP-binding</keyword>
<dbReference type="GO" id="GO:0005525">
    <property type="term" value="F:GTP binding"/>
    <property type="evidence" value="ECO:0007669"/>
    <property type="project" value="UniProtKB-KW"/>
</dbReference>
<keyword evidence="4" id="KW-0648">Protein biosynthesis</keyword>
<evidence type="ECO:0000256" key="2">
    <source>
        <dbReference type="ARBA" id="ARBA00023134"/>
    </source>
</evidence>
<dbReference type="Gene3D" id="3.40.50.300">
    <property type="entry name" value="P-loop containing nucleotide triphosphate hydrolases"/>
    <property type="match status" value="1"/>
</dbReference>
<dbReference type="AlphaFoldDB" id="A0A1V5ZM80"/>
<dbReference type="PANTHER" id="PTHR43381:SF5">
    <property type="entry name" value="TR-TYPE G DOMAIN-CONTAINING PROTEIN"/>
    <property type="match status" value="1"/>
</dbReference>
<feature type="domain" description="Tr-type G" evidence="3">
    <location>
        <begin position="2"/>
        <end position="52"/>
    </location>
</feature>
<gene>
    <name evidence="4" type="primary">infB_1</name>
    <name evidence="4" type="ORF">BWY04_00959</name>
</gene>
<dbReference type="GO" id="GO:0003924">
    <property type="term" value="F:GTPase activity"/>
    <property type="evidence" value="ECO:0007669"/>
    <property type="project" value="InterPro"/>
</dbReference>
<evidence type="ECO:0000313" key="4">
    <source>
        <dbReference type="EMBL" id="OQB41211.1"/>
    </source>
</evidence>
<dbReference type="InterPro" id="IPR015760">
    <property type="entry name" value="TIF_IF2"/>
</dbReference>
<organism evidence="4">
    <name type="scientific">candidate division CPR1 bacterium ADurb.Bin160</name>
    <dbReference type="NCBI Taxonomy" id="1852826"/>
    <lineage>
        <taxon>Bacteria</taxon>
        <taxon>candidate division CPR1</taxon>
    </lineage>
</organism>